<name>A0ABV9GQM2_9BACL</name>
<evidence type="ECO:0000313" key="2">
    <source>
        <dbReference type="Proteomes" id="UP001596022"/>
    </source>
</evidence>
<reference evidence="2" key="1">
    <citation type="journal article" date="2019" name="Int. J. Syst. Evol. Microbiol.">
        <title>The Global Catalogue of Microorganisms (GCM) 10K type strain sequencing project: providing services to taxonomists for standard genome sequencing and annotation.</title>
        <authorList>
            <consortium name="The Broad Institute Genomics Platform"/>
            <consortium name="The Broad Institute Genome Sequencing Center for Infectious Disease"/>
            <person name="Wu L."/>
            <person name="Ma J."/>
        </authorList>
    </citation>
    <scope>NUCLEOTIDE SEQUENCE [LARGE SCALE GENOMIC DNA]</scope>
    <source>
        <strain evidence="2">CGMCC 1.16306</strain>
    </source>
</reference>
<dbReference type="Proteomes" id="UP001596022">
    <property type="component" value="Unassembled WGS sequence"/>
</dbReference>
<sequence length="408" mass="45697">MMEGSILSMFNASAQQEWLHAYALLALRLNRLASESPAGTMLIYHGPTAWSEAVASEQRVPAERLVSDAIGLMSSIPFEQPRADYLAAQLGAMKAVAMRLSGEKWPLSRYARECLGFVPEWLPESLFAEAHAELDDALPNGAGTLASRLQSWQSFYTLKQKEKLLSLMELAAVEARRRTNAILPLPEGETLGFQGMDNPHMLAGGAYRGSLQSTLFVNVSKPFNLADLLYVATHECYPGHIAESVYKDVYLVQEKGYTEQQVQFMLSPQFVIMEGLGLVAEELVFPEDEAQEWLTDHVFKPLHLQTDSSRIAAIHHAKNALWGVWANAALMVDEGGTDEEVREYLAKWALLEGQELESALAIAKGGPYIFCYYYGWKMVRDWLQLPKRNDERVRRILTEQLLPADMLG</sequence>
<dbReference type="EMBL" id="JBHSFW010000004">
    <property type="protein sequence ID" value="MFC4618950.1"/>
    <property type="molecule type" value="Genomic_DNA"/>
</dbReference>
<evidence type="ECO:0000313" key="1">
    <source>
        <dbReference type="EMBL" id="MFC4618950.1"/>
    </source>
</evidence>
<comment type="caution">
    <text evidence="1">The sequence shown here is derived from an EMBL/GenBank/DDBJ whole genome shotgun (WGS) entry which is preliminary data.</text>
</comment>
<evidence type="ECO:0008006" key="3">
    <source>
        <dbReference type="Google" id="ProtNLM"/>
    </source>
</evidence>
<organism evidence="1 2">
    <name type="scientific">Camelliibacillus cellulosilyticus</name>
    <dbReference type="NCBI Taxonomy" id="2174486"/>
    <lineage>
        <taxon>Bacteria</taxon>
        <taxon>Bacillati</taxon>
        <taxon>Bacillota</taxon>
        <taxon>Bacilli</taxon>
        <taxon>Bacillales</taxon>
        <taxon>Sporolactobacillaceae</taxon>
        <taxon>Camelliibacillus</taxon>
    </lineage>
</organism>
<gene>
    <name evidence="1" type="ORF">ACFO4N_09440</name>
</gene>
<keyword evidence="2" id="KW-1185">Reference proteome</keyword>
<accession>A0ABV9GQM2</accession>
<protein>
    <recommendedName>
        <fullName evidence="3">DUF885 domain-containing protein</fullName>
    </recommendedName>
</protein>
<proteinExistence type="predicted"/>